<dbReference type="Pfam" id="PF00498">
    <property type="entry name" value="FHA"/>
    <property type="match status" value="1"/>
</dbReference>
<dbReference type="EMBL" id="JAALHA020000038">
    <property type="protein sequence ID" value="MDR9900712.1"/>
    <property type="molecule type" value="Genomic_DNA"/>
</dbReference>
<feature type="domain" description="FHA" evidence="1">
    <location>
        <begin position="24"/>
        <end position="92"/>
    </location>
</feature>
<reference evidence="3" key="1">
    <citation type="journal article" date="2021" name="Science">
        <title>Hunting the eagle killer: A cyanobacterial neurotoxin causes vacuolar myelinopathy.</title>
        <authorList>
            <person name="Breinlinger S."/>
            <person name="Phillips T.J."/>
            <person name="Haram B.N."/>
            <person name="Mares J."/>
            <person name="Martinez Yerena J.A."/>
            <person name="Hrouzek P."/>
            <person name="Sobotka R."/>
            <person name="Henderson W.M."/>
            <person name="Schmieder P."/>
            <person name="Williams S.M."/>
            <person name="Lauderdale J.D."/>
            <person name="Wilde H.D."/>
            <person name="Gerrin W."/>
            <person name="Kust A."/>
            <person name="Washington J.W."/>
            <person name="Wagner C."/>
            <person name="Geier B."/>
            <person name="Liebeke M."/>
            <person name="Enke H."/>
            <person name="Niedermeyer T.H.J."/>
            <person name="Wilde S.B."/>
        </authorList>
    </citation>
    <scope>NUCLEOTIDE SEQUENCE [LARGE SCALE GENOMIC DNA]</scope>
    <source>
        <strain evidence="3">Thurmond2011</strain>
    </source>
</reference>
<evidence type="ECO:0000313" key="3">
    <source>
        <dbReference type="Proteomes" id="UP000667802"/>
    </source>
</evidence>
<name>A0AAP5IGM1_9CYAN</name>
<proteinExistence type="predicted"/>
<organism evidence="2 3">
    <name type="scientific">Aetokthonos hydrillicola Thurmond2011</name>
    <dbReference type="NCBI Taxonomy" id="2712845"/>
    <lineage>
        <taxon>Bacteria</taxon>
        <taxon>Bacillati</taxon>
        <taxon>Cyanobacteriota</taxon>
        <taxon>Cyanophyceae</taxon>
        <taxon>Nostocales</taxon>
        <taxon>Hapalosiphonaceae</taxon>
        <taxon>Aetokthonos</taxon>
    </lineage>
</organism>
<evidence type="ECO:0000313" key="2">
    <source>
        <dbReference type="EMBL" id="MDR9900712.1"/>
    </source>
</evidence>
<accession>A0AAP5IGM1</accession>
<dbReference type="InterPro" id="IPR000253">
    <property type="entry name" value="FHA_dom"/>
</dbReference>
<comment type="caution">
    <text evidence="2">The sequence shown here is derived from an EMBL/GenBank/DDBJ whole genome shotgun (WGS) entry which is preliminary data.</text>
</comment>
<dbReference type="Proteomes" id="UP000667802">
    <property type="component" value="Unassembled WGS sequence"/>
</dbReference>
<dbReference type="PROSITE" id="PS50006">
    <property type="entry name" value="FHA_DOMAIN"/>
    <property type="match status" value="1"/>
</dbReference>
<gene>
    <name evidence="2" type="ORF">G7B40_040200</name>
</gene>
<dbReference type="InterPro" id="IPR008984">
    <property type="entry name" value="SMAD_FHA_dom_sf"/>
</dbReference>
<sequence length="136" mass="15689">MKHLITITINNIDYLTKYSLSDHYIIGRNKQKCQEVLLSFSSSVIPIVLPQSILKLSGFHCTLYRDSAGYLIIDGWGRYKSTNGIYVNGKKVESMFLKNNDVVYLGCQEIILKYHNDEQEENEIPEYQKTFTAKIS</sequence>
<dbReference type="SMART" id="SM00240">
    <property type="entry name" value="FHA"/>
    <property type="match status" value="1"/>
</dbReference>
<dbReference type="Gene3D" id="2.60.200.20">
    <property type="match status" value="1"/>
</dbReference>
<dbReference type="RefSeq" id="WP_208342368.1">
    <property type="nucleotide sequence ID" value="NZ_CAWQFN010000136.1"/>
</dbReference>
<dbReference type="AlphaFoldDB" id="A0AAP5IGM1"/>
<dbReference type="SUPFAM" id="SSF49879">
    <property type="entry name" value="SMAD/FHA domain"/>
    <property type="match status" value="1"/>
</dbReference>
<evidence type="ECO:0000259" key="1">
    <source>
        <dbReference type="PROSITE" id="PS50006"/>
    </source>
</evidence>
<keyword evidence="3" id="KW-1185">Reference proteome</keyword>
<protein>
    <submittedName>
        <fullName evidence="2">FHA domain-containing protein</fullName>
    </submittedName>
</protein>
<dbReference type="CDD" id="cd00060">
    <property type="entry name" value="FHA"/>
    <property type="match status" value="1"/>
</dbReference>